<dbReference type="InParanoid" id="A0A6P8NRK5"/>
<feature type="domain" description="Helicase MOV-10 helical" evidence="18">
    <location>
        <begin position="302"/>
        <end position="370"/>
    </location>
</feature>
<evidence type="ECO:0000256" key="6">
    <source>
        <dbReference type="ARBA" id="ARBA00022801"/>
    </source>
</evidence>
<dbReference type="Pfam" id="PF21632">
    <property type="entry name" value="MOV-10_N"/>
    <property type="match status" value="1"/>
</dbReference>
<evidence type="ECO:0000259" key="13">
    <source>
        <dbReference type="Pfam" id="PF13086"/>
    </source>
</evidence>
<dbReference type="InterPro" id="IPR049075">
    <property type="entry name" value="MOV-10_N"/>
</dbReference>
<accession>A0A6P8NRK5</accession>
<dbReference type="InterPro" id="IPR047187">
    <property type="entry name" value="SF1_C_Upf1"/>
</dbReference>
<dbReference type="Gene3D" id="3.40.50.300">
    <property type="entry name" value="P-loop containing nucleotide triphosphate hydrolases"/>
    <property type="match status" value="2"/>
</dbReference>
<dbReference type="Pfam" id="PF21633">
    <property type="entry name" value="MOV-10_Ig-like"/>
    <property type="match status" value="1"/>
</dbReference>
<evidence type="ECO:0000256" key="3">
    <source>
        <dbReference type="ARBA" id="ARBA00012552"/>
    </source>
</evidence>
<dbReference type="GO" id="GO:0016787">
    <property type="term" value="F:hydrolase activity"/>
    <property type="evidence" value="ECO:0007669"/>
    <property type="project" value="UniProtKB-KW"/>
</dbReference>
<keyword evidence="10" id="KW-0943">RNA-mediated gene silencing</keyword>
<dbReference type="GO" id="GO:0000932">
    <property type="term" value="C:P-body"/>
    <property type="evidence" value="ECO:0007669"/>
    <property type="project" value="UniProtKB-SubCell"/>
</dbReference>
<evidence type="ECO:0000256" key="2">
    <source>
        <dbReference type="ARBA" id="ARBA00005601"/>
    </source>
</evidence>
<dbReference type="FunFam" id="3.40.50.300:FF:000608">
    <property type="entry name" value="Mov10 RISC complex RNA helicase"/>
    <property type="match status" value="1"/>
</dbReference>
<dbReference type="PANTHER" id="PTHR45418">
    <property type="entry name" value="CANCER/TESTIS ANTIGEN 55"/>
    <property type="match status" value="1"/>
</dbReference>
<dbReference type="Pfam" id="PF13086">
    <property type="entry name" value="AAA_11"/>
    <property type="match status" value="2"/>
</dbReference>
<dbReference type="GeneID" id="117347111"/>
<dbReference type="InterPro" id="IPR049080">
    <property type="entry name" value="MOV-10-like_beta-barrel"/>
</dbReference>
<feature type="domain" description="DNA2/NAM7 helicase-like C-terminal" evidence="14">
    <location>
        <begin position="714"/>
        <end position="935"/>
    </location>
</feature>
<dbReference type="PANTHER" id="PTHR45418:SF1">
    <property type="entry name" value="CANCER_TESTIS ANTIGEN 55"/>
    <property type="match status" value="1"/>
</dbReference>
<keyword evidence="4" id="KW-0963">Cytoplasm</keyword>
<evidence type="ECO:0000256" key="12">
    <source>
        <dbReference type="SAM" id="MobiDB-lite"/>
    </source>
</evidence>
<dbReference type="RefSeq" id="XP_033773424.1">
    <property type="nucleotide sequence ID" value="XM_033917533.1"/>
</dbReference>
<evidence type="ECO:0000259" key="14">
    <source>
        <dbReference type="Pfam" id="PF13087"/>
    </source>
</evidence>
<dbReference type="AlphaFoldDB" id="A0A6P8NRK5"/>
<keyword evidence="7 20" id="KW-0347">Helicase</keyword>
<keyword evidence="9" id="KW-0694">RNA-binding</keyword>
<sequence length="1008" mass="115442">MSKPSRKEILEAGKLFVQFLKDTGKEDVSGKEQLKTIYEQEFRKRDEQKRPSFSNVVYNMRNANLAEVRGSKISFGQVMKKTKVRLVDQYRRPQPDQTMTGTEQQSGDAKAYSKGQAKFIIEALRKDRASLVRNRGGISIHSEHDLTDGRIRFHFVPDTRKTFQIHLENKGSEEVTFKQYRVLRRFQVFSLTDERKVSLDNPLLLRPGDSYEIQVRFYTKFSGYFPITVVFEFSSGDAGRCRSFGIVRFLSAVSKNNLEELGPIAPYKPYQASLRKPTILVVDEGVRPDNFINYDLERKISLENYNYPPKLKEVIQIGLDAKGLLSTVLKDEATRVKSLLASSMQFRNYNSRFQLLLHLEELQMEVDIRRYDQTDMPMKRDDKNRRILVLEVPGVAENRPSVLRGDHLYVTLAEERGRPNIIHYKGYVHAVELERVKLGFSENLLKRFVDNMKFDVTFTFSRLPLRLQHRAVQLAVENNLKDVLFPSFSYGESIVPPEKELRLFDRKLEQNHEQYKAVKQIVSGCSRPAPYLIFGPPGTGKTVTLVEAIKQILICIPTSRVLACAPSNSASDLLCQRLMKHIDKKDIYRMIAFSRDFRFVPEEIKPCCNWSSEKQTYLYPSKAVLQKYRVVITTLVTAGRLVSANFPQGHFSHVFIDESGHAVEPECIIGIAGILDVMDPSSNKNGGQLVLAGDPKQLGPILRSPMAIKHGLGMSLLERLMTENSLYKKPSGQYNPQFVTKLLHNYRSHSAILRTPNELFYDNELLEYADQMISHSYCKWEHLPKKDFPIIFHGVLGEDIRESNSPSFFNIEEIEIVLTYLKQLLSAQGKSGQGRISPKEIGIISPYRKQVEKLRRAITFVDPNLKGLNDIKDLKVGSVEEFQGQERRVIIISTVRSSVDYIKMDDDFSLGFLRNPKRFNVAATRAKALLIVVGNPIILSKDVSWYKFLGYCKQEGGYVGYSYEEDYIEEEELVIKLSSLDLSFEPAGNSSGESQVQQQIAPEWRNDM</sequence>
<reference evidence="20" key="1">
    <citation type="submission" date="2025-08" db="UniProtKB">
        <authorList>
            <consortium name="RefSeq"/>
        </authorList>
    </citation>
    <scope>IDENTIFICATION</scope>
</reference>
<dbReference type="Proteomes" id="UP000515159">
    <property type="component" value="Chromosome 13"/>
</dbReference>
<dbReference type="CTD" id="4343"/>
<dbReference type="GO" id="GO:0003723">
    <property type="term" value="F:RNA binding"/>
    <property type="evidence" value="ECO:0007669"/>
    <property type="project" value="UniProtKB-KW"/>
</dbReference>
<evidence type="ECO:0000313" key="20">
    <source>
        <dbReference type="RefSeq" id="XP_033773424.1"/>
    </source>
</evidence>
<evidence type="ECO:0000259" key="16">
    <source>
        <dbReference type="Pfam" id="PF21633"/>
    </source>
</evidence>
<evidence type="ECO:0000256" key="1">
    <source>
        <dbReference type="ARBA" id="ARBA00004201"/>
    </source>
</evidence>
<dbReference type="Pfam" id="PF21635">
    <property type="entry name" value="Mov-10_helical"/>
    <property type="match status" value="1"/>
</dbReference>
<dbReference type="InterPro" id="IPR041677">
    <property type="entry name" value="DNA2/NAM7_AAA_11"/>
</dbReference>
<dbReference type="GO" id="GO:0031047">
    <property type="term" value="P:regulatory ncRNA-mediated gene silencing"/>
    <property type="evidence" value="ECO:0007669"/>
    <property type="project" value="UniProtKB-KW"/>
</dbReference>
<evidence type="ECO:0000259" key="18">
    <source>
        <dbReference type="Pfam" id="PF21635"/>
    </source>
</evidence>
<dbReference type="InterPro" id="IPR041679">
    <property type="entry name" value="DNA2/NAM7-like_C"/>
</dbReference>
<dbReference type="EC" id="3.6.4.13" evidence="3"/>
<feature type="domain" description="Helicase MOV-10 Ig-like" evidence="16">
    <location>
        <begin position="128"/>
        <end position="253"/>
    </location>
</feature>
<protein>
    <recommendedName>
        <fullName evidence="3">RNA helicase</fullName>
        <ecNumber evidence="3">3.6.4.13</ecNumber>
    </recommendedName>
</protein>
<dbReference type="KEGG" id="gsh:117347111"/>
<dbReference type="Pfam" id="PF21634">
    <property type="entry name" value="MOV-10_beta-barrel"/>
    <property type="match status" value="1"/>
</dbReference>
<feature type="domain" description="Helicase MOV-10-like beta-barrel" evidence="17">
    <location>
        <begin position="371"/>
        <end position="458"/>
    </location>
</feature>
<keyword evidence="8" id="KW-0067">ATP-binding</keyword>
<dbReference type="GO" id="GO:0005524">
    <property type="term" value="F:ATP binding"/>
    <property type="evidence" value="ECO:0007669"/>
    <property type="project" value="UniProtKB-KW"/>
</dbReference>
<evidence type="ECO:0000256" key="8">
    <source>
        <dbReference type="ARBA" id="ARBA00022840"/>
    </source>
</evidence>
<dbReference type="InterPro" id="IPR049079">
    <property type="entry name" value="Mov-10_helical"/>
</dbReference>
<dbReference type="Pfam" id="PF13087">
    <property type="entry name" value="AAA_12"/>
    <property type="match status" value="1"/>
</dbReference>
<keyword evidence="19" id="KW-1185">Reference proteome</keyword>
<evidence type="ECO:0000256" key="11">
    <source>
        <dbReference type="ARBA" id="ARBA00047984"/>
    </source>
</evidence>
<organism evidence="19 20">
    <name type="scientific">Geotrypetes seraphini</name>
    <name type="common">Gaboon caecilian</name>
    <name type="synonym">Caecilia seraphini</name>
    <dbReference type="NCBI Taxonomy" id="260995"/>
    <lineage>
        <taxon>Eukaryota</taxon>
        <taxon>Metazoa</taxon>
        <taxon>Chordata</taxon>
        <taxon>Craniata</taxon>
        <taxon>Vertebrata</taxon>
        <taxon>Euteleostomi</taxon>
        <taxon>Amphibia</taxon>
        <taxon>Gymnophiona</taxon>
        <taxon>Geotrypetes</taxon>
    </lineage>
</organism>
<comment type="catalytic activity">
    <reaction evidence="11">
        <text>ATP + H2O = ADP + phosphate + H(+)</text>
        <dbReference type="Rhea" id="RHEA:13065"/>
        <dbReference type="ChEBI" id="CHEBI:15377"/>
        <dbReference type="ChEBI" id="CHEBI:15378"/>
        <dbReference type="ChEBI" id="CHEBI:30616"/>
        <dbReference type="ChEBI" id="CHEBI:43474"/>
        <dbReference type="ChEBI" id="CHEBI:456216"/>
        <dbReference type="EC" id="3.6.4.13"/>
    </reaction>
</comment>
<evidence type="ECO:0000313" key="19">
    <source>
        <dbReference type="Proteomes" id="UP000515159"/>
    </source>
</evidence>
<feature type="region of interest" description="Disordered" evidence="12">
    <location>
        <begin position="90"/>
        <end position="109"/>
    </location>
</feature>
<comment type="similarity">
    <text evidence="2">Belongs to the DNA2/NAM7 helicase family. SDE3 subfamily.</text>
</comment>
<dbReference type="FunCoup" id="A0A6P8NRK5">
    <property type="interactions" value="1192"/>
</dbReference>
<feature type="domain" description="Helicase MOV-10 N-terminal" evidence="15">
    <location>
        <begin position="10"/>
        <end position="75"/>
    </location>
</feature>
<dbReference type="OrthoDB" id="6513042at2759"/>
<evidence type="ECO:0000256" key="10">
    <source>
        <dbReference type="ARBA" id="ARBA00023158"/>
    </source>
</evidence>
<evidence type="ECO:0000256" key="9">
    <source>
        <dbReference type="ARBA" id="ARBA00022884"/>
    </source>
</evidence>
<evidence type="ECO:0000256" key="5">
    <source>
        <dbReference type="ARBA" id="ARBA00022741"/>
    </source>
</evidence>
<keyword evidence="6" id="KW-0378">Hydrolase</keyword>
<dbReference type="InterPro" id="IPR049077">
    <property type="entry name" value="MOV-10_Ig-like"/>
</dbReference>
<gene>
    <name evidence="20" type="primary">MOV10</name>
</gene>
<dbReference type="GO" id="GO:0032574">
    <property type="term" value="F:5'-3' RNA helicase activity"/>
    <property type="evidence" value="ECO:0007669"/>
    <property type="project" value="InterPro"/>
</dbReference>
<feature type="domain" description="DNA2/NAM7 helicase helicase" evidence="13">
    <location>
        <begin position="511"/>
        <end position="585"/>
    </location>
</feature>
<evidence type="ECO:0000259" key="17">
    <source>
        <dbReference type="Pfam" id="PF21634"/>
    </source>
</evidence>
<feature type="domain" description="DNA2/NAM7 helicase helicase" evidence="13">
    <location>
        <begin position="622"/>
        <end position="704"/>
    </location>
</feature>
<name>A0A6P8NRK5_GEOSA</name>
<evidence type="ECO:0000259" key="15">
    <source>
        <dbReference type="Pfam" id="PF21632"/>
    </source>
</evidence>
<comment type="subcellular location">
    <subcellularLocation>
        <location evidence="1">Cytoplasm</location>
        <location evidence="1">P-body</location>
    </subcellularLocation>
</comment>
<feature type="compositionally biased region" description="Polar residues" evidence="12">
    <location>
        <begin position="95"/>
        <end position="107"/>
    </location>
</feature>
<feature type="region of interest" description="Disordered" evidence="12">
    <location>
        <begin position="986"/>
        <end position="1008"/>
    </location>
</feature>
<dbReference type="CDD" id="cd18038">
    <property type="entry name" value="DEXXQc_Helz-like"/>
    <property type="match status" value="1"/>
</dbReference>
<dbReference type="InterPro" id="IPR027417">
    <property type="entry name" value="P-loop_NTPase"/>
</dbReference>
<evidence type="ECO:0000256" key="4">
    <source>
        <dbReference type="ARBA" id="ARBA00022490"/>
    </source>
</evidence>
<dbReference type="SUPFAM" id="SSF52540">
    <property type="entry name" value="P-loop containing nucleoside triphosphate hydrolases"/>
    <property type="match status" value="1"/>
</dbReference>
<dbReference type="InterPro" id="IPR026122">
    <property type="entry name" value="MOV-10/SDE3_DEXXQ/H-box"/>
</dbReference>
<keyword evidence="5" id="KW-0547">Nucleotide-binding</keyword>
<evidence type="ECO:0000256" key="7">
    <source>
        <dbReference type="ARBA" id="ARBA00022806"/>
    </source>
</evidence>
<proteinExistence type="inferred from homology"/>
<dbReference type="CDD" id="cd18808">
    <property type="entry name" value="SF1_C_Upf1"/>
    <property type="match status" value="1"/>
</dbReference>
<feature type="compositionally biased region" description="Polar residues" evidence="12">
    <location>
        <begin position="988"/>
        <end position="1000"/>
    </location>
</feature>
<dbReference type="FunFam" id="3.40.50.300:FF:001941">
    <property type="entry name" value="Mov10 RISC complex RNA helicase"/>
    <property type="match status" value="1"/>
</dbReference>